<dbReference type="EMBL" id="DYWK01000003">
    <property type="protein sequence ID" value="HJF17880.1"/>
    <property type="molecule type" value="Genomic_DNA"/>
</dbReference>
<evidence type="ECO:0000313" key="2">
    <source>
        <dbReference type="EMBL" id="HJF17880.1"/>
    </source>
</evidence>
<reference evidence="2" key="1">
    <citation type="journal article" date="2021" name="PeerJ">
        <title>Extensive microbial diversity within the chicken gut microbiome revealed by metagenomics and culture.</title>
        <authorList>
            <person name="Gilroy R."/>
            <person name="Ravi A."/>
            <person name="Getino M."/>
            <person name="Pursley I."/>
            <person name="Horton D.L."/>
            <person name="Alikhan N.F."/>
            <person name="Baker D."/>
            <person name="Gharbi K."/>
            <person name="Hall N."/>
            <person name="Watson M."/>
            <person name="Adriaenssens E.M."/>
            <person name="Foster-Nyarko E."/>
            <person name="Jarju S."/>
            <person name="Secka A."/>
            <person name="Antonio M."/>
            <person name="Oren A."/>
            <person name="Chaudhuri R.R."/>
            <person name="La Ragione R."/>
            <person name="Hildebrand F."/>
            <person name="Pallen M.J."/>
        </authorList>
    </citation>
    <scope>NUCLEOTIDE SEQUENCE</scope>
    <source>
        <strain evidence="2">578</strain>
    </source>
</reference>
<keyword evidence="1" id="KW-1133">Transmembrane helix</keyword>
<dbReference type="Proteomes" id="UP000715651">
    <property type="component" value="Unassembled WGS sequence"/>
</dbReference>
<proteinExistence type="predicted"/>
<sequence length="56" mass="6026">MRQRLKDIGWLALAGIVLGMAGEVGWPHWVLTLAGLIGKAYGTFSNGLGVGYRPTR</sequence>
<dbReference type="AlphaFoldDB" id="A0A921FTE6"/>
<gene>
    <name evidence="2" type="ORF">K8U78_01740</name>
</gene>
<evidence type="ECO:0000313" key="3">
    <source>
        <dbReference type="Proteomes" id="UP000715651"/>
    </source>
</evidence>
<comment type="caution">
    <text evidence="2">The sequence shown here is derived from an EMBL/GenBank/DDBJ whole genome shotgun (WGS) entry which is preliminary data.</text>
</comment>
<keyword evidence="1" id="KW-0472">Membrane</keyword>
<accession>A0A921FTE6</accession>
<keyword evidence="1" id="KW-0812">Transmembrane</keyword>
<organism evidence="2 3">
    <name type="scientific">Aeriscardovia aeriphila</name>
    <dbReference type="NCBI Taxonomy" id="218139"/>
    <lineage>
        <taxon>Bacteria</taxon>
        <taxon>Bacillati</taxon>
        <taxon>Actinomycetota</taxon>
        <taxon>Actinomycetes</taxon>
        <taxon>Bifidobacteriales</taxon>
        <taxon>Bifidobacteriaceae</taxon>
        <taxon>Aeriscardovia</taxon>
    </lineage>
</organism>
<reference evidence="2" key="2">
    <citation type="submission" date="2021-09" db="EMBL/GenBank/DDBJ databases">
        <authorList>
            <person name="Gilroy R."/>
        </authorList>
    </citation>
    <scope>NUCLEOTIDE SEQUENCE</scope>
    <source>
        <strain evidence="2">578</strain>
    </source>
</reference>
<feature type="transmembrane region" description="Helical" evidence="1">
    <location>
        <begin position="31"/>
        <end position="52"/>
    </location>
</feature>
<evidence type="ECO:0000256" key="1">
    <source>
        <dbReference type="SAM" id="Phobius"/>
    </source>
</evidence>
<name>A0A921FTE6_9BIFI</name>
<protein>
    <submittedName>
        <fullName evidence="2">Uncharacterized protein</fullName>
    </submittedName>
</protein>